<dbReference type="eggNOG" id="COG2891">
    <property type="taxonomic scope" value="Bacteria"/>
</dbReference>
<dbReference type="KEGG" id="hhl:Halha_1993"/>
<feature type="transmembrane region" description="Helical" evidence="8">
    <location>
        <begin position="95"/>
        <end position="117"/>
    </location>
</feature>
<evidence type="ECO:0000256" key="7">
    <source>
        <dbReference type="ARBA" id="ARBA00023136"/>
    </source>
</evidence>
<keyword evidence="10" id="KW-1185">Reference proteome</keyword>
<reference evidence="10" key="1">
    <citation type="submission" date="2012-02" db="EMBL/GenBank/DDBJ databases">
        <title>The complete genome of Halobacteroides halobius DSM 5150.</title>
        <authorList>
            <person name="Lucas S."/>
            <person name="Copeland A."/>
            <person name="Lapidus A."/>
            <person name="Glavina del Rio T."/>
            <person name="Dalin E."/>
            <person name="Tice H."/>
            <person name="Bruce D."/>
            <person name="Goodwin L."/>
            <person name="Pitluck S."/>
            <person name="Peters L."/>
            <person name="Mikhailova N."/>
            <person name="Gu W."/>
            <person name="Kyrpides N."/>
            <person name="Mavromatis K."/>
            <person name="Ivanova N."/>
            <person name="Brettin T."/>
            <person name="Detter J.C."/>
            <person name="Han C."/>
            <person name="Larimer F."/>
            <person name="Land M."/>
            <person name="Hauser L."/>
            <person name="Markowitz V."/>
            <person name="Cheng J.-F."/>
            <person name="Hugenholtz P."/>
            <person name="Woyke T."/>
            <person name="Wu D."/>
            <person name="Tindall B."/>
            <person name="Pomrenke H."/>
            <person name="Brambilla E."/>
            <person name="Klenk H.-P."/>
            <person name="Eisen J.A."/>
        </authorList>
    </citation>
    <scope>NUCLEOTIDE SEQUENCE [LARGE SCALE GENOMIC DNA]</scope>
    <source>
        <strain evidence="10">ATCC 35273 / DSM 5150 / MD-1</strain>
    </source>
</reference>
<dbReference type="GO" id="GO:0005886">
    <property type="term" value="C:plasma membrane"/>
    <property type="evidence" value="ECO:0007669"/>
    <property type="project" value="UniProtKB-SubCell"/>
</dbReference>
<evidence type="ECO:0000256" key="1">
    <source>
        <dbReference type="ARBA" id="ARBA00004651"/>
    </source>
</evidence>
<evidence type="ECO:0000313" key="9">
    <source>
        <dbReference type="EMBL" id="AGB41892.1"/>
    </source>
</evidence>
<keyword evidence="6 8" id="KW-1133">Transmembrane helix</keyword>
<dbReference type="NCBIfam" id="TIGR03426">
    <property type="entry name" value="shape_MreD"/>
    <property type="match status" value="1"/>
</dbReference>
<keyword evidence="4 8" id="KW-0812">Transmembrane</keyword>
<dbReference type="InterPro" id="IPR007227">
    <property type="entry name" value="Cell_shape_determining_MreD"/>
</dbReference>
<dbReference type="AlphaFoldDB" id="L0K9D5"/>
<evidence type="ECO:0000256" key="8">
    <source>
        <dbReference type="SAM" id="Phobius"/>
    </source>
</evidence>
<evidence type="ECO:0000256" key="2">
    <source>
        <dbReference type="ARBA" id="ARBA00007776"/>
    </source>
</evidence>
<dbReference type="EMBL" id="CP003359">
    <property type="protein sequence ID" value="AGB41892.1"/>
    <property type="molecule type" value="Genomic_DNA"/>
</dbReference>
<dbReference type="Proteomes" id="UP000010880">
    <property type="component" value="Chromosome"/>
</dbReference>
<proteinExistence type="inferred from homology"/>
<keyword evidence="5" id="KW-0133">Cell shape</keyword>
<feature type="transmembrane region" description="Helical" evidence="8">
    <location>
        <begin position="129"/>
        <end position="152"/>
    </location>
</feature>
<dbReference type="OrthoDB" id="9796616at2"/>
<gene>
    <name evidence="9" type="ordered locus">Halha_1993</name>
</gene>
<dbReference type="Pfam" id="PF04093">
    <property type="entry name" value="MreD"/>
    <property type="match status" value="1"/>
</dbReference>
<dbReference type="InterPro" id="IPR017225">
    <property type="entry name" value="Cell_shape_determin_MreD_prd"/>
</dbReference>
<comment type="similarity">
    <text evidence="2">Belongs to the MreD family.</text>
</comment>
<keyword evidence="3" id="KW-1003">Cell membrane</keyword>
<keyword evidence="7 8" id="KW-0472">Membrane</keyword>
<protein>
    <submittedName>
        <fullName evidence="9">Rod shape-determining protein MreD</fullName>
    </submittedName>
</protein>
<dbReference type="GO" id="GO:0008360">
    <property type="term" value="P:regulation of cell shape"/>
    <property type="evidence" value="ECO:0007669"/>
    <property type="project" value="UniProtKB-KW"/>
</dbReference>
<organism evidence="9 10">
    <name type="scientific">Halobacteroides halobius (strain ATCC 35273 / DSM 5150 / MD-1)</name>
    <dbReference type="NCBI Taxonomy" id="748449"/>
    <lineage>
        <taxon>Bacteria</taxon>
        <taxon>Bacillati</taxon>
        <taxon>Bacillota</taxon>
        <taxon>Clostridia</taxon>
        <taxon>Halanaerobiales</taxon>
        <taxon>Halobacteroidaceae</taxon>
        <taxon>Halobacteroides</taxon>
    </lineage>
</organism>
<accession>L0K9D5</accession>
<dbReference type="RefSeq" id="WP_015327607.1">
    <property type="nucleotide sequence ID" value="NC_019978.1"/>
</dbReference>
<evidence type="ECO:0000256" key="3">
    <source>
        <dbReference type="ARBA" id="ARBA00022475"/>
    </source>
</evidence>
<dbReference type="PIRSF" id="PIRSF037497">
    <property type="entry name" value="MreD_Clostridium/Treponema_prd"/>
    <property type="match status" value="1"/>
</dbReference>
<feature type="transmembrane region" description="Helical" evidence="8">
    <location>
        <begin position="6"/>
        <end position="26"/>
    </location>
</feature>
<dbReference type="Gene3D" id="1.10.1760.20">
    <property type="match status" value="1"/>
</dbReference>
<dbReference type="STRING" id="748449.Halha_1993"/>
<feature type="transmembrane region" description="Helical" evidence="8">
    <location>
        <begin position="33"/>
        <end position="57"/>
    </location>
</feature>
<evidence type="ECO:0000313" key="10">
    <source>
        <dbReference type="Proteomes" id="UP000010880"/>
    </source>
</evidence>
<sequence>MFYLVYGFLTLLFFIVQSLSSFQNLFYGVAPDLLLILLVFLAVNYGKTAGGIAGFIMGLLQDLFSGGLFGINAICKALVGYLFGFLKGNIYQDKLLVPPFLSFLATVINQLLIISFANYLLMAMPLEEIFRVVIIPLGISNATLSVIIYPILYKLGGSIIERESRRG</sequence>
<evidence type="ECO:0000256" key="4">
    <source>
        <dbReference type="ARBA" id="ARBA00022692"/>
    </source>
</evidence>
<evidence type="ECO:0000256" key="5">
    <source>
        <dbReference type="ARBA" id="ARBA00022960"/>
    </source>
</evidence>
<evidence type="ECO:0000256" key="6">
    <source>
        <dbReference type="ARBA" id="ARBA00022989"/>
    </source>
</evidence>
<dbReference type="HOGENOM" id="CLU_132534_1_0_9"/>
<name>L0K9D5_HALHC</name>
<feature type="transmembrane region" description="Helical" evidence="8">
    <location>
        <begin position="63"/>
        <end position="83"/>
    </location>
</feature>
<comment type="subcellular location">
    <subcellularLocation>
        <location evidence="1">Cell membrane</location>
        <topology evidence="1">Multi-pass membrane protein</topology>
    </subcellularLocation>
</comment>